<evidence type="ECO:0000256" key="3">
    <source>
        <dbReference type="ARBA" id="ARBA00022475"/>
    </source>
</evidence>
<dbReference type="InterPro" id="IPR002656">
    <property type="entry name" value="Acyl_transf_3_dom"/>
</dbReference>
<keyword evidence="6 7" id="KW-0472">Membrane</keyword>
<organism evidence="9 10">
    <name type="scientific">Planococcus massiliensis</name>
    <dbReference type="NCBI Taxonomy" id="1499687"/>
    <lineage>
        <taxon>Bacteria</taxon>
        <taxon>Bacillati</taxon>
        <taxon>Bacillota</taxon>
        <taxon>Bacilli</taxon>
        <taxon>Bacillales</taxon>
        <taxon>Caryophanaceae</taxon>
        <taxon>Planococcus</taxon>
    </lineage>
</organism>
<sequence length="352" mass="40630">MCREKRVLQRGGAMNERYDYMDWLRVFSIVAVVGVHVVSKIINSAATDEWAWQFANVIDSGLRWCVPIFFMLSGALLLTRHPDEPVGDFLKKRLSKLLIPLVVWSGFYMVYNVMELGKSYTAWEMVKLFLTDDVYYHLWFMYTILGLYLMAPFLRILVHYMSKAAFQWLLGFWLLFSAILPFFPKYLGFELAVPAGLFSPYIGYFMLGAYLVMYPLAKKHLVWLGAAAVLGYIATIWGTAALTNQAGELDEFYYEHYRPNAFFISLFLFVLFQKLSDRLNPNPIITRISMATLGIYVIHPLIQLYLNKFFGINETMIHPAFGIPVSWMLIFLISLGIILVLQKIPVIKNIVP</sequence>
<gene>
    <name evidence="9" type="primary">yiaH</name>
    <name evidence="9" type="ORF">BN1080_00923</name>
</gene>
<feature type="transmembrane region" description="Helical" evidence="7">
    <location>
        <begin position="61"/>
        <end position="78"/>
    </location>
</feature>
<feature type="transmembrane region" description="Helical" evidence="7">
    <location>
        <begin position="260"/>
        <end position="276"/>
    </location>
</feature>
<evidence type="ECO:0000256" key="2">
    <source>
        <dbReference type="ARBA" id="ARBA00007400"/>
    </source>
</evidence>
<dbReference type="GO" id="GO:0016413">
    <property type="term" value="F:O-acetyltransferase activity"/>
    <property type="evidence" value="ECO:0007669"/>
    <property type="project" value="TreeGrafter"/>
</dbReference>
<name>A0A098EIA3_9BACL</name>
<dbReference type="GO" id="GO:0009246">
    <property type="term" value="P:enterobacterial common antigen biosynthetic process"/>
    <property type="evidence" value="ECO:0007669"/>
    <property type="project" value="TreeGrafter"/>
</dbReference>
<dbReference type="EMBL" id="CCXS01000001">
    <property type="protein sequence ID" value="CEG22003.1"/>
    <property type="molecule type" value="Genomic_DNA"/>
</dbReference>
<feature type="domain" description="Acyltransferase 3" evidence="8">
    <location>
        <begin position="19"/>
        <end position="341"/>
    </location>
</feature>
<feature type="transmembrane region" description="Helical" evidence="7">
    <location>
        <begin position="98"/>
        <end position="114"/>
    </location>
</feature>
<dbReference type="STRING" id="1499687.BN1080_00923"/>
<dbReference type="Proteomes" id="UP000043699">
    <property type="component" value="Unassembled WGS sequence"/>
</dbReference>
<keyword evidence="4 7" id="KW-0812">Transmembrane</keyword>
<evidence type="ECO:0000256" key="6">
    <source>
        <dbReference type="ARBA" id="ARBA00023136"/>
    </source>
</evidence>
<keyword evidence="10" id="KW-1185">Reference proteome</keyword>
<dbReference type="PANTHER" id="PTHR40074">
    <property type="entry name" value="O-ACETYLTRANSFERASE WECH"/>
    <property type="match status" value="1"/>
</dbReference>
<dbReference type="PANTHER" id="PTHR40074:SF2">
    <property type="entry name" value="O-ACETYLTRANSFERASE WECH"/>
    <property type="match status" value="1"/>
</dbReference>
<feature type="transmembrane region" description="Helical" evidence="7">
    <location>
        <begin position="195"/>
        <end position="214"/>
    </location>
</feature>
<reference evidence="9 10" key="1">
    <citation type="submission" date="2014-09" db="EMBL/GenBank/DDBJ databases">
        <authorList>
            <person name="Urmite Genomes Urmite Genomes"/>
        </authorList>
    </citation>
    <scope>NUCLEOTIDE SEQUENCE [LARGE SCALE GENOMIC DNA]</scope>
    <source>
        <strain evidence="9 10">ES2</strain>
    </source>
</reference>
<feature type="transmembrane region" description="Helical" evidence="7">
    <location>
        <begin position="221"/>
        <end position="240"/>
    </location>
</feature>
<protein>
    <submittedName>
        <fullName evidence="9">Inner membrane protein YiaH</fullName>
    </submittedName>
</protein>
<feature type="transmembrane region" description="Helical" evidence="7">
    <location>
        <begin position="165"/>
        <end position="183"/>
    </location>
</feature>
<comment type="subcellular location">
    <subcellularLocation>
        <location evidence="1">Cell membrane</location>
        <topology evidence="1">Multi-pass membrane protein</topology>
    </subcellularLocation>
</comment>
<evidence type="ECO:0000256" key="1">
    <source>
        <dbReference type="ARBA" id="ARBA00004651"/>
    </source>
</evidence>
<keyword evidence="3" id="KW-1003">Cell membrane</keyword>
<feature type="transmembrane region" description="Helical" evidence="7">
    <location>
        <begin position="288"/>
        <end position="306"/>
    </location>
</feature>
<dbReference type="GO" id="GO:0005886">
    <property type="term" value="C:plasma membrane"/>
    <property type="evidence" value="ECO:0007669"/>
    <property type="project" value="UniProtKB-SubCell"/>
</dbReference>
<evidence type="ECO:0000256" key="4">
    <source>
        <dbReference type="ARBA" id="ARBA00022692"/>
    </source>
</evidence>
<feature type="transmembrane region" description="Helical" evidence="7">
    <location>
        <begin position="20"/>
        <end position="41"/>
    </location>
</feature>
<evidence type="ECO:0000256" key="7">
    <source>
        <dbReference type="SAM" id="Phobius"/>
    </source>
</evidence>
<evidence type="ECO:0000259" key="8">
    <source>
        <dbReference type="Pfam" id="PF01757"/>
    </source>
</evidence>
<dbReference type="AlphaFoldDB" id="A0A098EIA3"/>
<feature type="transmembrane region" description="Helical" evidence="7">
    <location>
        <begin position="134"/>
        <end position="158"/>
    </location>
</feature>
<proteinExistence type="inferred from homology"/>
<evidence type="ECO:0000313" key="10">
    <source>
        <dbReference type="Proteomes" id="UP000043699"/>
    </source>
</evidence>
<dbReference type="Pfam" id="PF01757">
    <property type="entry name" value="Acyl_transf_3"/>
    <property type="match status" value="1"/>
</dbReference>
<feature type="transmembrane region" description="Helical" evidence="7">
    <location>
        <begin position="318"/>
        <end position="341"/>
    </location>
</feature>
<evidence type="ECO:0000256" key="5">
    <source>
        <dbReference type="ARBA" id="ARBA00022989"/>
    </source>
</evidence>
<keyword evidence="5 7" id="KW-1133">Transmembrane helix</keyword>
<evidence type="ECO:0000313" key="9">
    <source>
        <dbReference type="EMBL" id="CEG22003.1"/>
    </source>
</evidence>
<comment type="similarity">
    <text evidence="2">Belongs to the acyltransferase 3 family.</text>
</comment>
<accession>A0A098EIA3</accession>